<dbReference type="InParanoid" id="A0A5J5ENZ9"/>
<dbReference type="AlphaFoldDB" id="A0A5J5ENZ9"/>
<evidence type="ECO:0000256" key="2">
    <source>
        <dbReference type="SAM" id="MobiDB-lite"/>
    </source>
</evidence>
<feature type="compositionally biased region" description="Low complexity" evidence="2">
    <location>
        <begin position="391"/>
        <end position="406"/>
    </location>
</feature>
<evidence type="ECO:0000259" key="3">
    <source>
        <dbReference type="Pfam" id="PF05282"/>
    </source>
</evidence>
<feature type="region of interest" description="Disordered" evidence="2">
    <location>
        <begin position="140"/>
        <end position="163"/>
    </location>
</feature>
<comment type="caution">
    <text evidence="5">The sequence shown here is derived from an EMBL/GenBank/DDBJ whole genome shotgun (WGS) entry which is preliminary data.</text>
</comment>
<dbReference type="GO" id="GO:0000244">
    <property type="term" value="P:spliceosomal tri-snRNP complex assembly"/>
    <property type="evidence" value="ECO:0007669"/>
    <property type="project" value="TreeGrafter"/>
</dbReference>
<feature type="domain" description="AAR2 C-terminal" evidence="3">
    <location>
        <begin position="170"/>
        <end position="337"/>
    </location>
</feature>
<gene>
    <name evidence="5" type="ORF">FN846DRAFT_177665</name>
</gene>
<dbReference type="Pfam" id="PF20981">
    <property type="entry name" value="AAR2_1st"/>
    <property type="match status" value="1"/>
</dbReference>
<dbReference type="PANTHER" id="PTHR12689">
    <property type="entry name" value="A1 CISTRON SPLICING FACTOR AAR2-RELATED"/>
    <property type="match status" value="1"/>
</dbReference>
<organism evidence="5 6">
    <name type="scientific">Sphaerosporella brunnea</name>
    <dbReference type="NCBI Taxonomy" id="1250544"/>
    <lineage>
        <taxon>Eukaryota</taxon>
        <taxon>Fungi</taxon>
        <taxon>Dikarya</taxon>
        <taxon>Ascomycota</taxon>
        <taxon>Pezizomycotina</taxon>
        <taxon>Pezizomycetes</taxon>
        <taxon>Pezizales</taxon>
        <taxon>Pyronemataceae</taxon>
        <taxon>Sphaerosporella</taxon>
    </lineage>
</organism>
<dbReference type="InterPro" id="IPR033648">
    <property type="entry name" value="AAR2_C"/>
</dbReference>
<evidence type="ECO:0000259" key="4">
    <source>
        <dbReference type="Pfam" id="PF20981"/>
    </source>
</evidence>
<feature type="region of interest" description="Disordered" evidence="2">
    <location>
        <begin position="391"/>
        <end position="418"/>
    </location>
</feature>
<feature type="compositionally biased region" description="Acidic residues" evidence="2">
    <location>
        <begin position="407"/>
        <end position="418"/>
    </location>
</feature>
<dbReference type="Gene3D" id="2.60.34.20">
    <property type="match status" value="1"/>
</dbReference>
<dbReference type="Pfam" id="PF05282">
    <property type="entry name" value="AAR2"/>
    <property type="match status" value="1"/>
</dbReference>
<dbReference type="InterPro" id="IPR007946">
    <property type="entry name" value="AAR2"/>
</dbReference>
<evidence type="ECO:0000313" key="6">
    <source>
        <dbReference type="Proteomes" id="UP000326924"/>
    </source>
</evidence>
<comment type="similarity">
    <text evidence="1">Belongs to the AAR2 family.</text>
</comment>
<sequence length="418" mass="45550">MAPPRTTPATLYLSSIPPSSHVGVDLSSFSTPPQFGGITSLPPGIHHVWLSPAPSLVLRSGFWVDVPAGLGWAQHRRYEAEMEALVPADLATVGGMLLPYRQRLPATGEETAASDAWNTLVAHVSAATLARVFGEDWSADSTMPSSAEDHDGADDGLPPTAAETERSLRFTPVDLKRTWREGAVGQERTTQARDRSWALERVLQAAGGPQELLGEWEVAFVLCYYLGNYAAGEQWRRIVALCLTCREAVVARGGSGGGSDGSALLVQVLAALRRMLEVLAAGEEHGFLGEEVLAEVARLLRGFGKMLREEETDDPSRGVEVRREFEHLKEWMARKMDCVLDTREMLRKGTVMTEEGDIVEVEAEGLDEEEETGEYAPVIVEDVDLQPFTTAAAATSSRGSSPVDVMMVDEEEEDDPRF</sequence>
<protein>
    <submittedName>
        <fullName evidence="5">AAR2 protein-domain-containing protein</fullName>
    </submittedName>
</protein>
<dbReference type="Gene3D" id="1.25.40.550">
    <property type="entry name" value="Aar2, C-terminal domain-like"/>
    <property type="match status" value="1"/>
</dbReference>
<dbReference type="CDD" id="cd13778">
    <property type="entry name" value="Aar2_C"/>
    <property type="match status" value="1"/>
</dbReference>
<keyword evidence="6" id="KW-1185">Reference proteome</keyword>
<evidence type="ECO:0000313" key="5">
    <source>
        <dbReference type="EMBL" id="KAA8899247.1"/>
    </source>
</evidence>
<dbReference type="InterPro" id="IPR038516">
    <property type="entry name" value="AAR2_N_sf"/>
</dbReference>
<dbReference type="CDD" id="cd13777">
    <property type="entry name" value="Aar2_N"/>
    <property type="match status" value="1"/>
</dbReference>
<evidence type="ECO:0000256" key="1">
    <source>
        <dbReference type="ARBA" id="ARBA00006281"/>
    </source>
</evidence>
<dbReference type="InterPro" id="IPR038514">
    <property type="entry name" value="AAR2_C_sf"/>
</dbReference>
<dbReference type="Proteomes" id="UP000326924">
    <property type="component" value="Unassembled WGS sequence"/>
</dbReference>
<dbReference type="OrthoDB" id="201752at2759"/>
<reference evidence="5 6" key="1">
    <citation type="submission" date="2019-09" db="EMBL/GenBank/DDBJ databases">
        <title>Draft genome of the ectomycorrhizal ascomycete Sphaerosporella brunnea.</title>
        <authorList>
            <consortium name="DOE Joint Genome Institute"/>
            <person name="Benucci G.M."/>
            <person name="Marozzi G."/>
            <person name="Antonielli L."/>
            <person name="Sanchez S."/>
            <person name="Marco P."/>
            <person name="Wang X."/>
            <person name="Falini L.B."/>
            <person name="Barry K."/>
            <person name="Haridas S."/>
            <person name="Lipzen A."/>
            <person name="Labutti K."/>
            <person name="Grigoriev I.V."/>
            <person name="Murat C."/>
            <person name="Martin F."/>
            <person name="Albertini E."/>
            <person name="Donnini D."/>
            <person name="Bonito G."/>
        </authorList>
    </citation>
    <scope>NUCLEOTIDE SEQUENCE [LARGE SCALE GENOMIC DNA]</scope>
    <source>
        <strain evidence="5 6">Sb_GMNB300</strain>
    </source>
</reference>
<name>A0A5J5ENZ9_9PEZI</name>
<accession>A0A5J5ENZ9</accession>
<dbReference type="EMBL" id="VXIS01000169">
    <property type="protein sequence ID" value="KAA8899247.1"/>
    <property type="molecule type" value="Genomic_DNA"/>
</dbReference>
<feature type="domain" description="AAR2 N-terminal" evidence="4">
    <location>
        <begin position="9"/>
        <end position="133"/>
    </location>
</feature>
<proteinExistence type="inferred from homology"/>
<dbReference type="PANTHER" id="PTHR12689:SF4">
    <property type="entry name" value="PROTEIN AAR2 HOMOLOG"/>
    <property type="match status" value="1"/>
</dbReference>
<dbReference type="InterPro" id="IPR033647">
    <property type="entry name" value="Aar2_N"/>
</dbReference>